<organism evidence="4 5">
    <name type="scientific">Steinernema hermaphroditum</name>
    <dbReference type="NCBI Taxonomy" id="289476"/>
    <lineage>
        <taxon>Eukaryota</taxon>
        <taxon>Metazoa</taxon>
        <taxon>Ecdysozoa</taxon>
        <taxon>Nematoda</taxon>
        <taxon>Chromadorea</taxon>
        <taxon>Rhabditida</taxon>
        <taxon>Tylenchina</taxon>
        <taxon>Panagrolaimomorpha</taxon>
        <taxon>Strongyloidoidea</taxon>
        <taxon>Steinernematidae</taxon>
        <taxon>Steinernema</taxon>
    </lineage>
</organism>
<feature type="transmembrane region" description="Helical" evidence="2">
    <location>
        <begin position="153"/>
        <end position="181"/>
    </location>
</feature>
<name>A0AA39LRS5_9BILA</name>
<evidence type="ECO:0000313" key="4">
    <source>
        <dbReference type="EMBL" id="KAK0406955.1"/>
    </source>
</evidence>
<evidence type="ECO:0000256" key="2">
    <source>
        <dbReference type="SAM" id="Phobius"/>
    </source>
</evidence>
<keyword evidence="3" id="KW-0732">Signal</keyword>
<proteinExistence type="predicted"/>
<reference evidence="4" key="1">
    <citation type="submission" date="2023-06" db="EMBL/GenBank/DDBJ databases">
        <title>Genomic analysis of the entomopathogenic nematode Steinernema hermaphroditum.</title>
        <authorList>
            <person name="Schwarz E.M."/>
            <person name="Heppert J.K."/>
            <person name="Baniya A."/>
            <person name="Schwartz H.T."/>
            <person name="Tan C.-H."/>
            <person name="Antoshechkin I."/>
            <person name="Sternberg P.W."/>
            <person name="Goodrich-Blair H."/>
            <person name="Dillman A.R."/>
        </authorList>
    </citation>
    <scope>NUCLEOTIDE SEQUENCE</scope>
    <source>
        <strain evidence="4">PS9179</strain>
        <tissue evidence="4">Whole animal</tissue>
    </source>
</reference>
<feature type="transmembrane region" description="Helical" evidence="2">
    <location>
        <begin position="224"/>
        <end position="243"/>
    </location>
</feature>
<dbReference type="Proteomes" id="UP001175271">
    <property type="component" value="Unassembled WGS sequence"/>
</dbReference>
<keyword evidence="5" id="KW-1185">Reference proteome</keyword>
<accession>A0AA39LRS5</accession>
<feature type="signal peptide" evidence="3">
    <location>
        <begin position="1"/>
        <end position="22"/>
    </location>
</feature>
<feature type="region of interest" description="Disordered" evidence="1">
    <location>
        <begin position="385"/>
        <end position="431"/>
    </location>
</feature>
<feature type="transmembrane region" description="Helical" evidence="2">
    <location>
        <begin position="351"/>
        <end position="377"/>
    </location>
</feature>
<feature type="compositionally biased region" description="Basic and acidic residues" evidence="1">
    <location>
        <begin position="189"/>
        <end position="202"/>
    </location>
</feature>
<sequence length="431" mass="49087">MISARSLCVIALVTLFVHFGSAVKSTRNEEFRFVYYDYSNGTSNSGTRVRAWGAFRNYIAVKVCIERITRHGANWCGFGLMVRQYVDIENHWERKELDEFYANMRNSNCYISQLNRLFRYEPFREDKSKEGKMPQFNPATDVTPSENLDVFSYYGIVFIIASAFGLYCVVMIIAVITLGVLNCWKPRQKPSDNYKRHTDRSGSKVSGISADSSDENGRAMVSALTLRVALLVVLFVVHIGYAADDPLDKTFTFMYNEENNQNTSLKVTVTGAFRRYKAVVRRIEMIQSEGADWCGLGLLLEQNHEITNYWNNEQLGDFQKRLNVAECYTHIPDYVRKKDKEYNKKRQPLSFGLLIAIAVAFAVITVLLMIAVAMLSVRLRSQALTKTPQNQSPPYNYRSNSRNSANRGNESVKSRRSSPVTSPSTRTIGNV</sequence>
<keyword evidence="2" id="KW-0812">Transmembrane</keyword>
<dbReference type="AlphaFoldDB" id="A0AA39LRS5"/>
<dbReference type="EMBL" id="JAUCMV010000004">
    <property type="protein sequence ID" value="KAK0406955.1"/>
    <property type="molecule type" value="Genomic_DNA"/>
</dbReference>
<evidence type="ECO:0000256" key="1">
    <source>
        <dbReference type="SAM" id="MobiDB-lite"/>
    </source>
</evidence>
<protein>
    <submittedName>
        <fullName evidence="4">Uncharacterized protein</fullName>
    </submittedName>
</protein>
<feature type="chain" id="PRO_5041223188" evidence="3">
    <location>
        <begin position="23"/>
        <end position="431"/>
    </location>
</feature>
<keyword evidence="2" id="KW-0472">Membrane</keyword>
<feature type="region of interest" description="Disordered" evidence="1">
    <location>
        <begin position="189"/>
        <end position="214"/>
    </location>
</feature>
<gene>
    <name evidence="4" type="ORF">QR680_018910</name>
</gene>
<comment type="caution">
    <text evidence="4">The sequence shown here is derived from an EMBL/GenBank/DDBJ whole genome shotgun (WGS) entry which is preliminary data.</text>
</comment>
<evidence type="ECO:0000313" key="5">
    <source>
        <dbReference type="Proteomes" id="UP001175271"/>
    </source>
</evidence>
<feature type="compositionally biased region" description="Low complexity" evidence="1">
    <location>
        <begin position="392"/>
        <end position="431"/>
    </location>
</feature>
<evidence type="ECO:0000256" key="3">
    <source>
        <dbReference type="SAM" id="SignalP"/>
    </source>
</evidence>
<keyword evidence="2" id="KW-1133">Transmembrane helix</keyword>